<dbReference type="Proteomes" id="UP000541969">
    <property type="component" value="Unassembled WGS sequence"/>
</dbReference>
<sequence>MATVISHMSMSLDGFVAGPDQSQENPLGIGGHAVHRWHMGSLLPEDVPWTEQLLERGNAYVMGRNMFGPIRGPWEGDWRGWWGEEPPYHAPVFVLTHHAREPLEMAGGTTFYFVTDGFDSALKQASEVAGEDGVVDIAGGASTVRQAMASGALDELVVDLAPVVLGRGESMFDLSHVELTPVEVGHSPRATHIRYRVSPRS</sequence>
<dbReference type="Pfam" id="PF01872">
    <property type="entry name" value="RibD_C"/>
    <property type="match status" value="1"/>
</dbReference>
<dbReference type="AlphaFoldDB" id="A0A853CDC6"/>
<evidence type="ECO:0000313" key="3">
    <source>
        <dbReference type="Proteomes" id="UP000541969"/>
    </source>
</evidence>
<dbReference type="GO" id="GO:0009231">
    <property type="term" value="P:riboflavin biosynthetic process"/>
    <property type="evidence" value="ECO:0007669"/>
    <property type="project" value="InterPro"/>
</dbReference>
<comment type="caution">
    <text evidence="2">The sequence shown here is derived from an EMBL/GenBank/DDBJ whole genome shotgun (WGS) entry which is preliminary data.</text>
</comment>
<reference evidence="2 3" key="1">
    <citation type="submission" date="2020-07" db="EMBL/GenBank/DDBJ databases">
        <title>Sequencing the genomes of 1000 actinobacteria strains.</title>
        <authorList>
            <person name="Klenk H.-P."/>
        </authorList>
    </citation>
    <scope>NUCLEOTIDE SEQUENCE [LARGE SCALE GENOMIC DNA]</scope>
    <source>
        <strain evidence="2 3">DSM 104001</strain>
    </source>
</reference>
<dbReference type="InterPro" id="IPR002734">
    <property type="entry name" value="RibDG_C"/>
</dbReference>
<gene>
    <name evidence="2" type="ORF">GGQ55_002062</name>
</gene>
<evidence type="ECO:0000313" key="2">
    <source>
        <dbReference type="EMBL" id="NYJ05784.1"/>
    </source>
</evidence>
<dbReference type="PANTHER" id="PTHR38011:SF12">
    <property type="entry name" value="BIFUNCTIONAL DEAMINASE-REDUCTASE DOMAIN PROTEIN"/>
    <property type="match status" value="1"/>
</dbReference>
<dbReference type="GO" id="GO:0008703">
    <property type="term" value="F:5-amino-6-(5-phosphoribosylamino)uracil reductase activity"/>
    <property type="evidence" value="ECO:0007669"/>
    <property type="project" value="InterPro"/>
</dbReference>
<evidence type="ECO:0000259" key="1">
    <source>
        <dbReference type="Pfam" id="PF01872"/>
    </source>
</evidence>
<dbReference type="Gene3D" id="3.40.430.10">
    <property type="entry name" value="Dihydrofolate Reductase, subunit A"/>
    <property type="match status" value="1"/>
</dbReference>
<protein>
    <submittedName>
        <fullName evidence="2">Dihydrofolate reductase</fullName>
    </submittedName>
</protein>
<keyword evidence="3" id="KW-1185">Reference proteome</keyword>
<dbReference type="PANTHER" id="PTHR38011">
    <property type="entry name" value="DIHYDROFOLATE REDUCTASE FAMILY PROTEIN (AFU_ORTHOLOGUE AFUA_8G06820)"/>
    <property type="match status" value="1"/>
</dbReference>
<name>A0A853CDC6_9ACTN</name>
<dbReference type="SUPFAM" id="SSF53597">
    <property type="entry name" value="Dihydrofolate reductase-like"/>
    <property type="match status" value="1"/>
</dbReference>
<feature type="domain" description="Bacterial bifunctional deaminase-reductase C-terminal" evidence="1">
    <location>
        <begin position="3"/>
        <end position="178"/>
    </location>
</feature>
<dbReference type="InterPro" id="IPR024072">
    <property type="entry name" value="DHFR-like_dom_sf"/>
</dbReference>
<proteinExistence type="predicted"/>
<accession>A0A853CDC6</accession>
<dbReference type="EMBL" id="JACBZT010000001">
    <property type="protein sequence ID" value="NYJ05784.1"/>
    <property type="molecule type" value="Genomic_DNA"/>
</dbReference>
<dbReference type="RefSeq" id="WP_218859240.1">
    <property type="nucleotide sequence ID" value="NZ_JACBZT010000001.1"/>
</dbReference>
<organism evidence="2 3">
    <name type="scientific">Petropleomorpha daqingensis</name>
    <dbReference type="NCBI Taxonomy" id="2026353"/>
    <lineage>
        <taxon>Bacteria</taxon>
        <taxon>Bacillati</taxon>
        <taxon>Actinomycetota</taxon>
        <taxon>Actinomycetes</taxon>
        <taxon>Geodermatophilales</taxon>
        <taxon>Geodermatophilaceae</taxon>
        <taxon>Petropleomorpha</taxon>
    </lineage>
</organism>
<dbReference type="InterPro" id="IPR050765">
    <property type="entry name" value="Riboflavin_Biosynth_HTPR"/>
</dbReference>